<dbReference type="Proteomes" id="UP000629596">
    <property type="component" value="Unassembled WGS sequence"/>
</dbReference>
<keyword evidence="8" id="KW-1185">Reference proteome</keyword>
<proteinExistence type="predicted"/>
<gene>
    <name evidence="6" type="ORF">DWU89_16155</name>
    <name evidence="5" type="ORF">H8784_15765</name>
</gene>
<evidence type="ECO:0000256" key="2">
    <source>
        <dbReference type="ARBA" id="ARBA00022670"/>
    </source>
</evidence>
<reference evidence="6 7" key="1">
    <citation type="submission" date="2018-07" db="EMBL/GenBank/DDBJ databases">
        <title>Parabacteroides acidifaciens nov. sp., isolated from human feces.</title>
        <authorList>
            <person name="Wang Y.J."/>
        </authorList>
    </citation>
    <scope>NUCLEOTIDE SEQUENCE [LARGE SCALE GENOMIC DNA]</scope>
    <source>
        <strain evidence="6 7">426-9</strain>
    </source>
</reference>
<evidence type="ECO:0000313" key="5">
    <source>
        <dbReference type="EMBL" id="MBC8603168.1"/>
    </source>
</evidence>
<keyword evidence="2 5" id="KW-0645">Protease</keyword>
<evidence type="ECO:0000313" key="7">
    <source>
        <dbReference type="Proteomes" id="UP000256321"/>
    </source>
</evidence>
<organism evidence="6 7">
    <name type="scientific">Parabacteroides acidifaciens</name>
    <dbReference type="NCBI Taxonomy" id="2290935"/>
    <lineage>
        <taxon>Bacteria</taxon>
        <taxon>Pseudomonadati</taxon>
        <taxon>Bacteroidota</taxon>
        <taxon>Bacteroidia</taxon>
        <taxon>Bacteroidales</taxon>
        <taxon>Tannerellaceae</taxon>
        <taxon>Parabacteroides</taxon>
    </lineage>
</organism>
<protein>
    <submittedName>
        <fullName evidence="5">HK97 family phage prohead protease</fullName>
    </submittedName>
</protein>
<sequence length="222" mass="24841">MSNVRKFGKDVEKTRTIPFVFSDETRDSYGTVFTATGWVLDRFEKNGIALFNHNAYSSDPNMAIGSARAWIEGNKLLGEITFEEKEINPLAETVFRKFLAGTYKGVSIRYFPLENGKWGEGQEALEGENPTYYIGKRELLEISVVPIPSNKNALVRSHGAETSTELEEDEGYYTDGLVRFCPDEQTDDMDEGESLGEDEGNNVVSGECIRSMIEGYAAICRI</sequence>
<dbReference type="GO" id="GO:0006508">
    <property type="term" value="P:proteolysis"/>
    <property type="evidence" value="ECO:0007669"/>
    <property type="project" value="UniProtKB-KW"/>
</dbReference>
<reference evidence="5 8" key="2">
    <citation type="submission" date="2020-08" db="EMBL/GenBank/DDBJ databases">
        <title>Genome public.</title>
        <authorList>
            <person name="Liu C."/>
            <person name="Sun Q."/>
        </authorList>
    </citation>
    <scope>NUCLEOTIDE SEQUENCE [LARGE SCALE GENOMIC DNA]</scope>
    <source>
        <strain evidence="5 8">426_9</strain>
    </source>
</reference>
<evidence type="ECO:0000256" key="3">
    <source>
        <dbReference type="ARBA" id="ARBA00022801"/>
    </source>
</evidence>
<evidence type="ECO:0000256" key="1">
    <source>
        <dbReference type="ARBA" id="ARBA00022612"/>
    </source>
</evidence>
<evidence type="ECO:0000259" key="4">
    <source>
        <dbReference type="Pfam" id="PF04586"/>
    </source>
</evidence>
<comment type="caution">
    <text evidence="6">The sequence shown here is derived from an EMBL/GenBank/DDBJ whole genome shotgun (WGS) entry which is preliminary data.</text>
</comment>
<dbReference type="InterPro" id="IPR054613">
    <property type="entry name" value="Peptidase_S78_dom"/>
</dbReference>
<keyword evidence="1" id="KW-1188">Viral release from host cell</keyword>
<feature type="domain" description="Prohead serine protease" evidence="4">
    <location>
        <begin position="51"/>
        <end position="156"/>
    </location>
</feature>
<dbReference type="Pfam" id="PF04586">
    <property type="entry name" value="Peptidase_S78"/>
    <property type="match status" value="1"/>
</dbReference>
<evidence type="ECO:0000313" key="6">
    <source>
        <dbReference type="EMBL" id="RDU48100.1"/>
    </source>
</evidence>
<dbReference type="AlphaFoldDB" id="A0A3D8HBG8"/>
<accession>A0A3D8HBG8</accession>
<dbReference type="RefSeq" id="WP_115500661.1">
    <property type="nucleotide sequence ID" value="NZ_JACRTI010000048.1"/>
</dbReference>
<dbReference type="GO" id="GO:0008233">
    <property type="term" value="F:peptidase activity"/>
    <property type="evidence" value="ECO:0007669"/>
    <property type="project" value="UniProtKB-KW"/>
</dbReference>
<dbReference type="EMBL" id="JACRTI010000048">
    <property type="protein sequence ID" value="MBC8603168.1"/>
    <property type="molecule type" value="Genomic_DNA"/>
</dbReference>
<evidence type="ECO:0000313" key="8">
    <source>
        <dbReference type="Proteomes" id="UP000629596"/>
    </source>
</evidence>
<dbReference type="EMBL" id="QREV01000048">
    <property type="protein sequence ID" value="RDU48100.1"/>
    <property type="molecule type" value="Genomic_DNA"/>
</dbReference>
<name>A0A3D8HBG8_9BACT</name>
<dbReference type="Proteomes" id="UP000256321">
    <property type="component" value="Unassembled WGS sequence"/>
</dbReference>
<keyword evidence="3" id="KW-0378">Hydrolase</keyword>